<dbReference type="Pfam" id="PF14497">
    <property type="entry name" value="GST_C_3"/>
    <property type="match status" value="1"/>
</dbReference>
<reference evidence="3" key="1">
    <citation type="journal article" date="2023" name="BMC Genomics">
        <title>Chromosome-level genome assemblies of Cutaneotrichosporon spp. (Trichosporonales, Basidiomycota) reveal imbalanced evolution between nucleotide sequences and chromosome synteny.</title>
        <authorList>
            <person name="Kobayashi Y."/>
            <person name="Kayamori A."/>
            <person name="Aoki K."/>
            <person name="Shiwa Y."/>
            <person name="Matsutani M."/>
            <person name="Fujita N."/>
            <person name="Sugita T."/>
            <person name="Iwasaki W."/>
            <person name="Tanaka N."/>
            <person name="Takashima M."/>
        </authorList>
    </citation>
    <scope>NUCLEOTIDE SEQUENCE</scope>
    <source>
        <strain evidence="3">HIS016</strain>
    </source>
</reference>
<dbReference type="EMBL" id="BTCM01000004">
    <property type="protein sequence ID" value="GMK57520.1"/>
    <property type="molecule type" value="Genomic_DNA"/>
</dbReference>
<dbReference type="GO" id="GO:0004364">
    <property type="term" value="F:glutathione transferase activity"/>
    <property type="evidence" value="ECO:0007669"/>
    <property type="project" value="TreeGrafter"/>
</dbReference>
<evidence type="ECO:0000313" key="3">
    <source>
        <dbReference type="EMBL" id="GMK57520.1"/>
    </source>
</evidence>
<dbReference type="SUPFAM" id="SSF47616">
    <property type="entry name" value="GST C-terminal domain-like"/>
    <property type="match status" value="1"/>
</dbReference>
<accession>A0AAD3TVZ7</accession>
<organism evidence="3 4">
    <name type="scientific">Cutaneotrichosporon spelunceum</name>
    <dbReference type="NCBI Taxonomy" id="1672016"/>
    <lineage>
        <taxon>Eukaryota</taxon>
        <taxon>Fungi</taxon>
        <taxon>Dikarya</taxon>
        <taxon>Basidiomycota</taxon>
        <taxon>Agaricomycotina</taxon>
        <taxon>Tremellomycetes</taxon>
        <taxon>Trichosporonales</taxon>
        <taxon>Trichosporonaceae</taxon>
        <taxon>Cutaneotrichosporon</taxon>
    </lineage>
</organism>
<dbReference type="GO" id="GO:0005739">
    <property type="term" value="C:mitochondrion"/>
    <property type="evidence" value="ECO:0007669"/>
    <property type="project" value="TreeGrafter"/>
</dbReference>
<dbReference type="InterPro" id="IPR036282">
    <property type="entry name" value="Glutathione-S-Trfase_C_sf"/>
</dbReference>
<dbReference type="Proteomes" id="UP001222932">
    <property type="component" value="Unassembled WGS sequence"/>
</dbReference>
<dbReference type="PANTHER" id="PTHR42673:SF4">
    <property type="entry name" value="MALEYLACETOACETATE ISOMERASE"/>
    <property type="match status" value="1"/>
</dbReference>
<dbReference type="PROSITE" id="PS50405">
    <property type="entry name" value="GST_CTER"/>
    <property type="match status" value="1"/>
</dbReference>
<reference evidence="3" key="2">
    <citation type="submission" date="2023-06" db="EMBL/GenBank/DDBJ databases">
        <authorList>
            <person name="Kobayashi Y."/>
            <person name="Kayamori A."/>
            <person name="Aoki K."/>
            <person name="Shiwa Y."/>
            <person name="Fujita N."/>
            <person name="Sugita T."/>
            <person name="Iwasaki W."/>
            <person name="Tanaka N."/>
            <person name="Takashima M."/>
        </authorList>
    </citation>
    <scope>NUCLEOTIDE SEQUENCE</scope>
    <source>
        <strain evidence="3">HIS016</strain>
    </source>
</reference>
<dbReference type="InterPro" id="IPR010987">
    <property type="entry name" value="Glutathione-S-Trfase_C-like"/>
</dbReference>
<name>A0AAD3TVZ7_9TREE</name>
<dbReference type="Pfam" id="PF02798">
    <property type="entry name" value="GST_N"/>
    <property type="match status" value="1"/>
</dbReference>
<gene>
    <name evidence="3" type="ORF">CspeluHIS016_0403540</name>
</gene>
<feature type="domain" description="GST C-terminal" evidence="2">
    <location>
        <begin position="98"/>
        <end position="222"/>
    </location>
</feature>
<dbReference type="Gene3D" id="1.20.1050.10">
    <property type="match status" value="1"/>
</dbReference>
<proteinExistence type="predicted"/>
<comment type="caution">
    <text evidence="3">The sequence shown here is derived from an EMBL/GenBank/DDBJ whole genome shotgun (WGS) entry which is preliminary data.</text>
</comment>
<dbReference type="AlphaFoldDB" id="A0AAD3TVZ7"/>
<dbReference type="PROSITE" id="PS50404">
    <property type="entry name" value="GST_NTER"/>
    <property type="match status" value="1"/>
</dbReference>
<keyword evidence="4" id="KW-1185">Reference proteome</keyword>
<evidence type="ECO:0000313" key="4">
    <source>
        <dbReference type="Proteomes" id="UP001222932"/>
    </source>
</evidence>
<evidence type="ECO:0000259" key="1">
    <source>
        <dbReference type="PROSITE" id="PS50404"/>
    </source>
</evidence>
<dbReference type="GO" id="GO:0016034">
    <property type="term" value="F:maleylacetoacetate isomerase activity"/>
    <property type="evidence" value="ECO:0007669"/>
    <property type="project" value="TreeGrafter"/>
</dbReference>
<dbReference type="InterPro" id="IPR040079">
    <property type="entry name" value="Glutathione_S-Trfase"/>
</dbReference>
<dbReference type="PANTHER" id="PTHR42673">
    <property type="entry name" value="MALEYLACETOACETATE ISOMERASE"/>
    <property type="match status" value="1"/>
</dbReference>
<dbReference type="Gene3D" id="3.40.30.10">
    <property type="entry name" value="Glutaredoxin"/>
    <property type="match status" value="1"/>
</dbReference>
<dbReference type="SFLD" id="SFLDS00019">
    <property type="entry name" value="Glutathione_Transferase_(cytos"/>
    <property type="match status" value="1"/>
</dbReference>
<dbReference type="InterPro" id="IPR004045">
    <property type="entry name" value="Glutathione_S-Trfase_N"/>
</dbReference>
<dbReference type="InterPro" id="IPR036249">
    <property type="entry name" value="Thioredoxin-like_sf"/>
</dbReference>
<sequence length="227" mass="25146">MSDAKLTLYSYFRSSASSRVRTVMALHDIEHDTKFIHLLKGEQKSAAYTALNAAQSVPTLVVREAGGEWALAQSTAIMEYLDEVYGPGSKRGRLLPEDAGARARIRSIIALLCGDLFPMLSMRTLNRVRAFGGQAEPWAEQCIDDYVSSLEALLKQTSGGQFCYGDKVTLADVAFVPQMYTVLRYAPDVLSKFPTVKAVFENVSVIPEFVSADYKHQPDTPEDQRPK</sequence>
<feature type="domain" description="GST N-terminal" evidence="1">
    <location>
        <begin position="4"/>
        <end position="89"/>
    </location>
</feature>
<evidence type="ECO:0008006" key="5">
    <source>
        <dbReference type="Google" id="ProtNLM"/>
    </source>
</evidence>
<evidence type="ECO:0000259" key="2">
    <source>
        <dbReference type="PROSITE" id="PS50405"/>
    </source>
</evidence>
<dbReference type="GO" id="GO:0006559">
    <property type="term" value="P:L-phenylalanine catabolic process"/>
    <property type="evidence" value="ECO:0007669"/>
    <property type="project" value="TreeGrafter"/>
</dbReference>
<dbReference type="SUPFAM" id="SSF52833">
    <property type="entry name" value="Thioredoxin-like"/>
    <property type="match status" value="1"/>
</dbReference>
<protein>
    <recommendedName>
        <fullName evidence="5">Maleylacetoacetate isomerase</fullName>
    </recommendedName>
</protein>
<dbReference type="InterPro" id="IPR004046">
    <property type="entry name" value="GST_C"/>
</dbReference>
<dbReference type="GO" id="GO:0006749">
    <property type="term" value="P:glutathione metabolic process"/>
    <property type="evidence" value="ECO:0007669"/>
    <property type="project" value="TreeGrafter"/>
</dbReference>
<dbReference type="SFLD" id="SFLDG00358">
    <property type="entry name" value="Main_(cytGST)"/>
    <property type="match status" value="1"/>
</dbReference>